<dbReference type="CDD" id="cd12152">
    <property type="entry name" value="F1-ATPase_delta"/>
    <property type="match status" value="1"/>
</dbReference>
<dbReference type="RefSeq" id="WP_111628902.1">
    <property type="nucleotide sequence ID" value="NZ_QLMC01000003.1"/>
</dbReference>
<evidence type="ECO:0000313" key="11">
    <source>
        <dbReference type="EMBL" id="RAJ97954.1"/>
    </source>
</evidence>
<reference evidence="11 12" key="1">
    <citation type="submission" date="2018-06" db="EMBL/GenBank/DDBJ databases">
        <title>Genomic Encyclopedia of Archaeal and Bacterial Type Strains, Phase II (KMG-II): from individual species to whole genera.</title>
        <authorList>
            <person name="Goeker M."/>
        </authorList>
    </citation>
    <scope>NUCLEOTIDE SEQUENCE [LARGE SCALE GENOMIC DNA]</scope>
    <source>
        <strain evidence="11 12">DSM 21851</strain>
    </source>
</reference>
<comment type="caution">
    <text evidence="11">The sequence shown here is derived from an EMBL/GenBank/DDBJ whole genome shotgun (WGS) entry which is preliminary data.</text>
</comment>
<keyword evidence="7 9" id="KW-0139">CF(1)</keyword>
<keyword evidence="4 9" id="KW-0813">Transport</keyword>
<evidence type="ECO:0000259" key="10">
    <source>
        <dbReference type="Pfam" id="PF02823"/>
    </source>
</evidence>
<evidence type="ECO:0000256" key="8">
    <source>
        <dbReference type="ARBA" id="ARBA00023310"/>
    </source>
</evidence>
<keyword evidence="12" id="KW-1185">Reference proteome</keyword>
<organism evidence="11 12">
    <name type="scientific">Larkinella arboricola</name>
    <dbReference type="NCBI Taxonomy" id="643671"/>
    <lineage>
        <taxon>Bacteria</taxon>
        <taxon>Pseudomonadati</taxon>
        <taxon>Bacteroidota</taxon>
        <taxon>Cytophagia</taxon>
        <taxon>Cytophagales</taxon>
        <taxon>Spirosomataceae</taxon>
        <taxon>Larkinella</taxon>
    </lineage>
</organism>
<protein>
    <submittedName>
        <fullName evidence="11">F-type H+-transporting ATPase subunit epsilon</fullName>
    </submittedName>
</protein>
<dbReference type="EMBL" id="QLMC01000003">
    <property type="protein sequence ID" value="RAJ97954.1"/>
    <property type="molecule type" value="Genomic_DNA"/>
</dbReference>
<dbReference type="InterPro" id="IPR001469">
    <property type="entry name" value="ATP_synth_F1_dsu/esu"/>
</dbReference>
<keyword evidence="8 9" id="KW-0066">ATP synthesis</keyword>
<evidence type="ECO:0000256" key="9">
    <source>
        <dbReference type="RuleBase" id="RU003656"/>
    </source>
</evidence>
<dbReference type="Gene3D" id="2.60.15.10">
    <property type="entry name" value="F0F1 ATP synthase delta/epsilon subunit, N-terminal"/>
    <property type="match status" value="1"/>
</dbReference>
<dbReference type="GO" id="GO:0012505">
    <property type="term" value="C:endomembrane system"/>
    <property type="evidence" value="ECO:0007669"/>
    <property type="project" value="UniProtKB-SubCell"/>
</dbReference>
<evidence type="ECO:0000256" key="3">
    <source>
        <dbReference type="ARBA" id="ARBA00005712"/>
    </source>
</evidence>
<dbReference type="NCBIfam" id="TIGR01216">
    <property type="entry name" value="ATP_synt_epsi"/>
    <property type="match status" value="1"/>
</dbReference>
<evidence type="ECO:0000256" key="2">
    <source>
        <dbReference type="ARBA" id="ARBA00004184"/>
    </source>
</evidence>
<evidence type="ECO:0000256" key="4">
    <source>
        <dbReference type="ARBA" id="ARBA00022448"/>
    </source>
</evidence>
<evidence type="ECO:0000256" key="1">
    <source>
        <dbReference type="ARBA" id="ARBA00003543"/>
    </source>
</evidence>
<comment type="subunit">
    <text evidence="9">F-type ATPases have 2 components, CF(1) - the catalytic core - and CF(0) - the membrane proton channel. CF(1) has five subunits: alpha(3), beta(3), gamma(1), delta(1), epsilon(1). CF(0) has three main subunits: a, b and c.</text>
</comment>
<feature type="domain" description="ATP synthase F1 complex delta/epsilon subunit N-terminal" evidence="10">
    <location>
        <begin position="1"/>
        <end position="78"/>
    </location>
</feature>
<dbReference type="GO" id="GO:0045259">
    <property type="term" value="C:proton-transporting ATP synthase complex"/>
    <property type="evidence" value="ECO:0007669"/>
    <property type="project" value="UniProtKB-KW"/>
</dbReference>
<comment type="similarity">
    <text evidence="3 9">Belongs to the ATPase epsilon chain family.</text>
</comment>
<dbReference type="Pfam" id="PF02823">
    <property type="entry name" value="ATP-synt_DE_N"/>
    <property type="match status" value="1"/>
</dbReference>
<keyword evidence="5 9" id="KW-0406">Ion transport</keyword>
<dbReference type="Proteomes" id="UP000248790">
    <property type="component" value="Unassembled WGS sequence"/>
</dbReference>
<dbReference type="InterPro" id="IPR020546">
    <property type="entry name" value="ATP_synth_F1_dsu/esu_N"/>
</dbReference>
<name>A0A327X0Z4_LARAB</name>
<comment type="function">
    <text evidence="1">Produces ATP from ADP in the presence of a proton gradient across the membrane.</text>
</comment>
<evidence type="ECO:0000256" key="6">
    <source>
        <dbReference type="ARBA" id="ARBA00023136"/>
    </source>
</evidence>
<evidence type="ECO:0000313" key="12">
    <source>
        <dbReference type="Proteomes" id="UP000248790"/>
    </source>
</evidence>
<keyword evidence="6" id="KW-0472">Membrane</keyword>
<dbReference type="OrthoDB" id="5294255at2"/>
<dbReference type="PANTHER" id="PTHR13822:SF10">
    <property type="entry name" value="ATP SYNTHASE EPSILON CHAIN, CHLOROPLASTIC"/>
    <property type="match status" value="1"/>
</dbReference>
<comment type="subcellular location">
    <subcellularLocation>
        <location evidence="2">Endomembrane system</location>
        <topology evidence="2">Peripheral membrane protein</topology>
    </subcellularLocation>
</comment>
<gene>
    <name evidence="11" type="ORF">LX87_02861</name>
</gene>
<dbReference type="PANTHER" id="PTHR13822">
    <property type="entry name" value="ATP SYNTHASE DELTA/EPSILON CHAIN"/>
    <property type="match status" value="1"/>
</dbReference>
<dbReference type="SUPFAM" id="SSF51344">
    <property type="entry name" value="Epsilon subunit of F1F0-ATP synthase N-terminal domain"/>
    <property type="match status" value="1"/>
</dbReference>
<accession>A0A327X0Z4</accession>
<dbReference type="GO" id="GO:0046933">
    <property type="term" value="F:proton-transporting ATP synthase activity, rotational mechanism"/>
    <property type="evidence" value="ECO:0007669"/>
    <property type="project" value="InterPro"/>
</dbReference>
<proteinExistence type="inferred from homology"/>
<dbReference type="AlphaFoldDB" id="A0A327X0Z4"/>
<evidence type="ECO:0000256" key="5">
    <source>
        <dbReference type="ARBA" id="ARBA00023065"/>
    </source>
</evidence>
<dbReference type="InterPro" id="IPR036771">
    <property type="entry name" value="ATPsynth_dsu/esu_N"/>
</dbReference>
<sequence length="82" mass="8518">MHLEIITPDRKIFAGEATAVTFPGSEGQFQVLNDHAPIVSTLARGPVTVATSAGTQTFTVDGGVVEVLNNKVLVLAEAIITA</sequence>
<evidence type="ECO:0000256" key="7">
    <source>
        <dbReference type="ARBA" id="ARBA00023196"/>
    </source>
</evidence>